<dbReference type="Gene3D" id="2.30.110.10">
    <property type="entry name" value="Electron Transport, Fmn-binding Protein, Chain A"/>
    <property type="match status" value="1"/>
</dbReference>
<gene>
    <name evidence="1" type="ORF">CLV52_1772</name>
</gene>
<dbReference type="EMBL" id="SOAM01000002">
    <property type="protein sequence ID" value="TDS76834.1"/>
    <property type="molecule type" value="Genomic_DNA"/>
</dbReference>
<protein>
    <submittedName>
        <fullName evidence="1">Pyridoxamine 5'-phosphate oxidase-like protein</fullName>
    </submittedName>
</protein>
<dbReference type="InterPro" id="IPR012349">
    <property type="entry name" value="Split_barrel_FMN-bd"/>
</dbReference>
<organism evidence="1 2">
    <name type="scientific">Amnibacterium kyonggiense</name>
    <dbReference type="NCBI Taxonomy" id="595671"/>
    <lineage>
        <taxon>Bacteria</taxon>
        <taxon>Bacillati</taxon>
        <taxon>Actinomycetota</taxon>
        <taxon>Actinomycetes</taxon>
        <taxon>Micrococcales</taxon>
        <taxon>Microbacteriaceae</taxon>
        <taxon>Amnibacterium</taxon>
    </lineage>
</organism>
<reference evidence="1 2" key="1">
    <citation type="submission" date="2019-03" db="EMBL/GenBank/DDBJ databases">
        <title>Genomic Encyclopedia of Archaeal and Bacterial Type Strains, Phase II (KMG-II): from individual species to whole genera.</title>
        <authorList>
            <person name="Goeker M."/>
        </authorList>
    </citation>
    <scope>NUCLEOTIDE SEQUENCE [LARGE SCALE GENOMIC DNA]</scope>
    <source>
        <strain evidence="1 2">DSM 24782</strain>
    </source>
</reference>
<accession>A0A4V3EAJ1</accession>
<dbReference type="Pfam" id="PF12900">
    <property type="entry name" value="Pyridox_ox_2"/>
    <property type="match status" value="1"/>
</dbReference>
<dbReference type="RefSeq" id="WP_133765984.1">
    <property type="nucleotide sequence ID" value="NZ_BAAARP010000002.1"/>
</dbReference>
<keyword evidence="2" id="KW-1185">Reference proteome</keyword>
<name>A0A4V3EAJ1_9MICO</name>
<dbReference type="AlphaFoldDB" id="A0A4V3EAJ1"/>
<evidence type="ECO:0000313" key="2">
    <source>
        <dbReference type="Proteomes" id="UP000295344"/>
    </source>
</evidence>
<dbReference type="Proteomes" id="UP000295344">
    <property type="component" value="Unassembled WGS sequence"/>
</dbReference>
<sequence>MSDVESDPVALLTEEDCWALLERGALGRLAVAVDGVVDLYPVNYAVDRRRILFKTNPGTKLAALTVNRHVAFEIDGTDEQSAWSVVVKGEARPLETMAEQFDAERLPIVSWLPTAKSRVVVLVPTSVSGRGFLRGEEPDAAWY</sequence>
<comment type="caution">
    <text evidence="1">The sequence shown here is derived from an EMBL/GenBank/DDBJ whole genome shotgun (WGS) entry which is preliminary data.</text>
</comment>
<dbReference type="OrthoDB" id="7062584at2"/>
<dbReference type="SUPFAM" id="SSF50475">
    <property type="entry name" value="FMN-binding split barrel"/>
    <property type="match status" value="1"/>
</dbReference>
<dbReference type="InterPro" id="IPR024747">
    <property type="entry name" value="Pyridox_Oxase-rel"/>
</dbReference>
<proteinExistence type="predicted"/>
<evidence type="ECO:0000313" key="1">
    <source>
        <dbReference type="EMBL" id="TDS76834.1"/>
    </source>
</evidence>